<feature type="compositionally biased region" description="Basic residues" evidence="5">
    <location>
        <begin position="335"/>
        <end position="344"/>
    </location>
</feature>
<keyword evidence="3 4" id="KW-0862">Zinc</keyword>
<evidence type="ECO:0000256" key="3">
    <source>
        <dbReference type="ARBA" id="ARBA00022833"/>
    </source>
</evidence>
<evidence type="ECO:0000256" key="4">
    <source>
        <dbReference type="PROSITE-ProRule" id="PRU00723"/>
    </source>
</evidence>
<evidence type="ECO:0000256" key="1">
    <source>
        <dbReference type="ARBA" id="ARBA00022723"/>
    </source>
</evidence>
<protein>
    <recommendedName>
        <fullName evidence="6">C3H1-type domain-containing protein</fullName>
    </recommendedName>
</protein>
<feature type="region of interest" description="Disordered" evidence="5">
    <location>
        <begin position="1"/>
        <end position="46"/>
    </location>
</feature>
<dbReference type="SUPFAM" id="SSF90229">
    <property type="entry name" value="CCCH zinc finger"/>
    <property type="match status" value="1"/>
</dbReference>
<dbReference type="InterPro" id="IPR036855">
    <property type="entry name" value="Znf_CCCH_sf"/>
</dbReference>
<dbReference type="PROSITE" id="PS50103">
    <property type="entry name" value="ZF_C3H1"/>
    <property type="match status" value="1"/>
</dbReference>
<dbReference type="AlphaFoldDB" id="A0AAX6M732"/>
<proteinExistence type="predicted"/>
<dbReference type="InterPro" id="IPR000571">
    <property type="entry name" value="Znf_CCCH"/>
</dbReference>
<keyword evidence="2 4" id="KW-0863">Zinc-finger</keyword>
<dbReference type="GO" id="GO:0008270">
    <property type="term" value="F:zinc ion binding"/>
    <property type="evidence" value="ECO:0007669"/>
    <property type="project" value="UniProtKB-KW"/>
</dbReference>
<feature type="zinc finger region" description="C3H1-type" evidence="4">
    <location>
        <begin position="268"/>
        <end position="296"/>
    </location>
</feature>
<dbReference type="EMBL" id="JBANMG010000010">
    <property type="protein sequence ID" value="KAK6948449.1"/>
    <property type="molecule type" value="Genomic_DNA"/>
</dbReference>
<comment type="caution">
    <text evidence="7">The sequence shown here is derived from an EMBL/GenBank/DDBJ whole genome shotgun (WGS) entry which is preliminary data.</text>
</comment>
<feature type="compositionally biased region" description="Pro residues" evidence="5">
    <location>
        <begin position="214"/>
        <end position="247"/>
    </location>
</feature>
<sequence>MRVTDTSMANPEYVSGGEGAHSQQRSDSSSPASSGSPPTKNQIPLPHYFIVRPGTTKITASGTVTMPGPIVPLIAVDQLPKWLELLGVPRELSVEQTVGLRNLGTVPRDLGFYKVYMNGNPQGEPAAPKNHHRAQTEQDTNNSRLAPTNVLAVSATASPATTFTSPPSAEKVLARNSQIDPTSESINNNINYSAVGTAGINTPLYPILRTPEPTYSPPPPPPPPPPPSYHTPIPPSHYLPSWYPPSRKPTTTSSTTTRSGTTSHTSGSPSSLYCKHWCHRGTCRWGAQCRYAHSMPATPAGLRDVGLAHHPAWYTTAVSMAFGPGGFINPNSPNNHHHHHHNNHNTHNSSNNSGNNGAVGWCPPQSSSTLRYHDYQRAGGEMRRPEKRDKGKEMKSAGAGVAKGKEKEKEKEGDGKDGKSKCDKPPVEEEAEQSKEDAREEKASAASAEEQTQQEGVEKLVEI</sequence>
<feature type="domain" description="C3H1-type" evidence="6">
    <location>
        <begin position="268"/>
        <end position="296"/>
    </location>
</feature>
<keyword evidence="1 4" id="KW-0479">Metal-binding</keyword>
<keyword evidence="8" id="KW-1185">Reference proteome</keyword>
<evidence type="ECO:0000313" key="7">
    <source>
        <dbReference type="EMBL" id="KAK6948449.1"/>
    </source>
</evidence>
<evidence type="ECO:0000259" key="6">
    <source>
        <dbReference type="PROSITE" id="PS50103"/>
    </source>
</evidence>
<evidence type="ECO:0000256" key="2">
    <source>
        <dbReference type="ARBA" id="ARBA00022771"/>
    </source>
</evidence>
<feature type="region of interest" description="Disordered" evidence="5">
    <location>
        <begin position="119"/>
        <end position="141"/>
    </location>
</feature>
<evidence type="ECO:0000313" key="8">
    <source>
        <dbReference type="Proteomes" id="UP001369815"/>
    </source>
</evidence>
<dbReference type="Proteomes" id="UP001369815">
    <property type="component" value="Unassembled WGS sequence"/>
</dbReference>
<evidence type="ECO:0000256" key="5">
    <source>
        <dbReference type="SAM" id="MobiDB-lite"/>
    </source>
</evidence>
<gene>
    <name evidence="7" type="ORF">Daesc_010215</name>
</gene>
<name>A0AAX6M732_9PEZI</name>
<feature type="region of interest" description="Disordered" evidence="5">
    <location>
        <begin position="205"/>
        <end position="271"/>
    </location>
</feature>
<feature type="compositionally biased region" description="Basic and acidic residues" evidence="5">
    <location>
        <begin position="403"/>
        <end position="443"/>
    </location>
</feature>
<organism evidence="7 8">
    <name type="scientific">Daldinia eschscholtzii</name>
    <dbReference type="NCBI Taxonomy" id="292717"/>
    <lineage>
        <taxon>Eukaryota</taxon>
        <taxon>Fungi</taxon>
        <taxon>Dikarya</taxon>
        <taxon>Ascomycota</taxon>
        <taxon>Pezizomycotina</taxon>
        <taxon>Sordariomycetes</taxon>
        <taxon>Xylariomycetidae</taxon>
        <taxon>Xylariales</taxon>
        <taxon>Hypoxylaceae</taxon>
        <taxon>Daldinia</taxon>
    </lineage>
</organism>
<feature type="compositionally biased region" description="Low complexity" evidence="5">
    <location>
        <begin position="345"/>
        <end position="356"/>
    </location>
</feature>
<reference evidence="7 8" key="1">
    <citation type="journal article" date="2024" name="Front Chem Biol">
        <title>Unveiling the potential of Daldinia eschscholtzii MFLUCC 19-0629 through bioactivity and bioinformatics studies for enhanced sustainable agriculture production.</title>
        <authorList>
            <person name="Brooks S."/>
            <person name="Weaver J.A."/>
            <person name="Klomchit A."/>
            <person name="Alharthi S.A."/>
            <person name="Onlamun T."/>
            <person name="Nurani R."/>
            <person name="Vong T.K."/>
            <person name="Alberti F."/>
            <person name="Greco C."/>
        </authorList>
    </citation>
    <scope>NUCLEOTIDE SEQUENCE [LARGE SCALE GENOMIC DNA]</scope>
    <source>
        <strain evidence="7">MFLUCC 19-0629</strain>
    </source>
</reference>
<feature type="region of interest" description="Disordered" evidence="5">
    <location>
        <begin position="329"/>
        <end position="463"/>
    </location>
</feature>
<feature type="compositionally biased region" description="Low complexity" evidence="5">
    <location>
        <begin position="248"/>
        <end position="271"/>
    </location>
</feature>
<accession>A0AAX6M732</accession>
<feature type="compositionally biased region" description="Low complexity" evidence="5">
    <location>
        <begin position="26"/>
        <end position="38"/>
    </location>
</feature>
<feature type="compositionally biased region" description="Basic and acidic residues" evidence="5">
    <location>
        <begin position="371"/>
        <end position="395"/>
    </location>
</feature>